<accession>R0M3V7</accession>
<evidence type="ECO:0000256" key="1">
    <source>
        <dbReference type="SAM" id="MobiDB-lite"/>
    </source>
</evidence>
<dbReference type="EMBL" id="KB742418">
    <property type="protein sequence ID" value="EOB08800.1"/>
    <property type="molecule type" value="Genomic_DNA"/>
</dbReference>
<feature type="region of interest" description="Disordered" evidence="1">
    <location>
        <begin position="31"/>
        <end position="68"/>
    </location>
</feature>
<protein>
    <submittedName>
        <fullName evidence="2">Uncharacterized protein</fullName>
    </submittedName>
</protein>
<dbReference type="AlphaFoldDB" id="R0M3V7"/>
<proteinExistence type="predicted"/>
<keyword evidence="3" id="KW-1185">Reference proteome</keyword>
<evidence type="ECO:0000313" key="2">
    <source>
        <dbReference type="EMBL" id="EOB08800.1"/>
    </source>
</evidence>
<feature type="compositionally biased region" description="Polar residues" evidence="1">
    <location>
        <begin position="31"/>
        <end position="45"/>
    </location>
</feature>
<name>R0M3V7_ANAPL</name>
<sequence>MTYQPLKKQVFPQELSYPQVLTNHSLRESAAFTSIQPRGRVTSSGCLGRREEKDKHRLKRPQSSLTTQEFQSDGDELFTRLEKSCRYEPANGFKPMHVMFMKHMDKISNSTSSGRCPPCVQGISRHRYSIPGILHVAVQSSPRLSSNPDYSNHGAVRQKWKKKKKIIHLQSETTGHACKGNTTDDKLTAAHAAEEEQMREGCEESREAFYILVGPSSSEENYQPANCAKKVPCAYTITPTKGPVPGSRTPASFNASCLPFQFHRNREVEKRPSLGNRSTEATGQLHSFPAVQTGSKPTTSTHCLRQRAVPRVQEHKNQESPCQGQFLDFVVLSLAKRSIRVEQARLDLYKECVDVPPQPVLGLHGQLTSLSPEETCMLNFKPGVIKIAQQFGRRGDDRSCNWQQAQPHTTCSHSLNSAKIQNLENPSAVTLMDEETAVVDPSPSPDGIPVSNMVLCTGACKCTQVDEQNEERVPSCMRKLLLGWREELRCAAKRRRASHHDLDECLRYLLSQMWDDGWGWHGERFVAAEQKRLHGD</sequence>
<gene>
    <name evidence="2" type="ORF">Anapl_02275</name>
</gene>
<evidence type="ECO:0000313" key="3">
    <source>
        <dbReference type="Proteomes" id="UP000296049"/>
    </source>
</evidence>
<dbReference type="Proteomes" id="UP000296049">
    <property type="component" value="Unassembled WGS sequence"/>
</dbReference>
<organism evidence="2 3">
    <name type="scientific">Anas platyrhynchos</name>
    <name type="common">Mallard</name>
    <name type="synonym">Anas boschas</name>
    <dbReference type="NCBI Taxonomy" id="8839"/>
    <lineage>
        <taxon>Eukaryota</taxon>
        <taxon>Metazoa</taxon>
        <taxon>Chordata</taxon>
        <taxon>Craniata</taxon>
        <taxon>Vertebrata</taxon>
        <taxon>Euteleostomi</taxon>
        <taxon>Archelosauria</taxon>
        <taxon>Archosauria</taxon>
        <taxon>Dinosauria</taxon>
        <taxon>Saurischia</taxon>
        <taxon>Theropoda</taxon>
        <taxon>Coelurosauria</taxon>
        <taxon>Aves</taxon>
        <taxon>Neognathae</taxon>
        <taxon>Galloanserae</taxon>
        <taxon>Anseriformes</taxon>
        <taxon>Anatidae</taxon>
        <taxon>Anatinae</taxon>
        <taxon>Anas</taxon>
    </lineage>
</organism>
<reference evidence="3" key="1">
    <citation type="journal article" date="2013" name="Nat. Genet.">
        <title>The duck genome and transcriptome provide insight into an avian influenza virus reservoir species.</title>
        <authorList>
            <person name="Huang Y."/>
            <person name="Li Y."/>
            <person name="Burt D.W."/>
            <person name="Chen H."/>
            <person name="Zhang Y."/>
            <person name="Qian W."/>
            <person name="Kim H."/>
            <person name="Gan S."/>
            <person name="Zhao Y."/>
            <person name="Li J."/>
            <person name="Yi K."/>
            <person name="Feng H."/>
            <person name="Zhu P."/>
            <person name="Li B."/>
            <person name="Liu Q."/>
            <person name="Fairley S."/>
            <person name="Magor K.E."/>
            <person name="Du Z."/>
            <person name="Hu X."/>
            <person name="Goodman L."/>
            <person name="Tafer H."/>
            <person name="Vignal A."/>
            <person name="Lee T."/>
            <person name="Kim K.W."/>
            <person name="Sheng Z."/>
            <person name="An Y."/>
            <person name="Searle S."/>
            <person name="Herrero J."/>
            <person name="Groenen M.A."/>
            <person name="Crooijmans R.P."/>
            <person name="Faraut T."/>
            <person name="Cai Q."/>
            <person name="Webster R.G."/>
            <person name="Aldridge J.R."/>
            <person name="Warren W.C."/>
            <person name="Bartschat S."/>
            <person name="Kehr S."/>
            <person name="Marz M."/>
            <person name="Stadler P.F."/>
            <person name="Smith J."/>
            <person name="Kraus R.H."/>
            <person name="Zhao Y."/>
            <person name="Ren L."/>
            <person name="Fei J."/>
            <person name="Morisson M."/>
            <person name="Kaiser P."/>
            <person name="Griffin D.K."/>
            <person name="Rao M."/>
            <person name="Pitel F."/>
            <person name="Wang J."/>
            <person name="Li N."/>
        </authorList>
    </citation>
    <scope>NUCLEOTIDE SEQUENCE [LARGE SCALE GENOMIC DNA]</scope>
</reference>